<dbReference type="GeneID" id="115803913"/>
<dbReference type="GO" id="GO:0000978">
    <property type="term" value="F:RNA polymerase II cis-regulatory region sequence-specific DNA binding"/>
    <property type="evidence" value="ECO:0007669"/>
    <property type="project" value="TreeGrafter"/>
</dbReference>
<keyword evidence="4" id="KW-0862">Zinc</keyword>
<feature type="domain" description="C2H2-type" evidence="8">
    <location>
        <begin position="252"/>
        <end position="286"/>
    </location>
</feature>
<evidence type="ECO:0000256" key="2">
    <source>
        <dbReference type="ARBA" id="ARBA00022737"/>
    </source>
</evidence>
<dbReference type="SMART" id="SM00355">
    <property type="entry name" value="ZnF_C2H2"/>
    <property type="match status" value="4"/>
</dbReference>
<keyword evidence="2" id="KW-0677">Repeat</keyword>
<accession>A0A7F8KID9</accession>
<proteinExistence type="predicted"/>
<feature type="domain" description="C2H2-type" evidence="8">
    <location>
        <begin position="168"/>
        <end position="195"/>
    </location>
</feature>
<dbReference type="Proteomes" id="UP000248483">
    <property type="component" value="Unplaced"/>
</dbReference>
<feature type="domain" description="C2H2-type" evidence="8">
    <location>
        <begin position="196"/>
        <end position="223"/>
    </location>
</feature>
<keyword evidence="1" id="KW-0479">Metal-binding</keyword>
<evidence type="ECO:0000259" key="8">
    <source>
        <dbReference type="PROSITE" id="PS50157"/>
    </source>
</evidence>
<dbReference type="InterPro" id="IPR050527">
    <property type="entry name" value="Snail/Krueppel_Znf"/>
</dbReference>
<feature type="compositionally biased region" description="Basic and acidic residues" evidence="7">
    <location>
        <begin position="62"/>
        <end position="72"/>
    </location>
</feature>
<dbReference type="PROSITE" id="PS50157">
    <property type="entry name" value="ZINC_FINGER_C2H2_2"/>
    <property type="match status" value="5"/>
</dbReference>
<keyword evidence="9" id="KW-1185">Reference proteome</keyword>
<dbReference type="KEGG" id="dle:115803913"/>
<keyword evidence="3 6" id="KW-0863">Zinc-finger</keyword>
<feature type="domain" description="C2H2-type" evidence="8">
    <location>
        <begin position="141"/>
        <end position="167"/>
    </location>
</feature>
<dbReference type="AlphaFoldDB" id="A0A7F8KID9"/>
<feature type="compositionally biased region" description="Basic and acidic residues" evidence="7">
    <location>
        <begin position="93"/>
        <end position="105"/>
    </location>
</feature>
<dbReference type="InterPro" id="IPR036236">
    <property type="entry name" value="Znf_C2H2_sf"/>
</dbReference>
<evidence type="ECO:0000313" key="10">
    <source>
        <dbReference type="RefSeq" id="XP_030619832.1"/>
    </source>
</evidence>
<reference evidence="10" key="1">
    <citation type="submission" date="2025-08" db="UniProtKB">
        <authorList>
            <consortium name="RefSeq"/>
        </authorList>
    </citation>
    <scope>IDENTIFICATION</scope>
    <source>
        <tissue evidence="10">Blood</tissue>
    </source>
</reference>
<evidence type="ECO:0000256" key="3">
    <source>
        <dbReference type="ARBA" id="ARBA00022771"/>
    </source>
</evidence>
<name>A0A7F8KID9_DELLE</name>
<feature type="compositionally biased region" description="Basic residues" evidence="7">
    <location>
        <begin position="45"/>
        <end position="61"/>
    </location>
</feature>
<dbReference type="FunFam" id="3.30.160.60:FF:000446">
    <property type="entry name" value="Zinc finger protein"/>
    <property type="match status" value="1"/>
</dbReference>
<feature type="region of interest" description="Disordered" evidence="7">
    <location>
        <begin position="1"/>
        <end position="132"/>
    </location>
</feature>
<organism evidence="9 10">
    <name type="scientific">Delphinapterus leucas</name>
    <name type="common">Beluga whale</name>
    <dbReference type="NCBI Taxonomy" id="9749"/>
    <lineage>
        <taxon>Eukaryota</taxon>
        <taxon>Metazoa</taxon>
        <taxon>Chordata</taxon>
        <taxon>Craniata</taxon>
        <taxon>Vertebrata</taxon>
        <taxon>Euteleostomi</taxon>
        <taxon>Mammalia</taxon>
        <taxon>Eutheria</taxon>
        <taxon>Laurasiatheria</taxon>
        <taxon>Artiodactyla</taxon>
        <taxon>Whippomorpha</taxon>
        <taxon>Cetacea</taxon>
        <taxon>Odontoceti</taxon>
        <taxon>Monodontidae</taxon>
        <taxon>Delphinapterus</taxon>
    </lineage>
</organism>
<dbReference type="Gene3D" id="3.30.160.60">
    <property type="entry name" value="Classic Zinc Finger"/>
    <property type="match status" value="6"/>
</dbReference>
<gene>
    <name evidence="10" type="primary">LOC115803913</name>
</gene>
<feature type="domain" description="C2H2-type" evidence="8">
    <location>
        <begin position="224"/>
        <end position="251"/>
    </location>
</feature>
<sequence length="377" mass="42094">MPPPPLSRAARRPRRAAPSPAPPARSPAKARERAAAAASVPGREPRRRARGRGRGRARARSSRRDRAGRERAGAGVVHSGWASALAPLAAEGSGDRGRFKGEGGRRSPGPAAGCQRTWVNRTANPPLPSRGKRIHNREEHYKCNKCGKGFKQSLNLRHKKIHTEGESYKWKECGKDCKLCSNLSQHQIIHPGEKPYKCKEHGEAFTQGSNLKQHQRSYIGEKPYKCTECGKAFKRHSKLSEHQRIYIGEKPQDCKDCGKAFTQGANLKQHQMQQKSLTNVQNVAKPLKGMHSLLSITDFTLGKNHTKHQRSHTGEKPPKCSQYNKAFNWLSKLSRHQKIGTRENRTNVENGTKPLTRVVTLLDIRVHGGEKPCKCNK</sequence>
<dbReference type="FunFam" id="3.30.160.60:FF:002343">
    <property type="entry name" value="Zinc finger protein 33A"/>
    <property type="match status" value="2"/>
</dbReference>
<dbReference type="InterPro" id="IPR013087">
    <property type="entry name" value="Znf_C2H2_type"/>
</dbReference>
<evidence type="ECO:0000256" key="4">
    <source>
        <dbReference type="ARBA" id="ARBA00022833"/>
    </source>
</evidence>
<evidence type="ECO:0000313" key="9">
    <source>
        <dbReference type="Proteomes" id="UP000248483"/>
    </source>
</evidence>
<dbReference type="RefSeq" id="XP_030619832.1">
    <property type="nucleotide sequence ID" value="XM_030763972.1"/>
</dbReference>
<keyword evidence="5" id="KW-0539">Nucleus</keyword>
<dbReference type="PANTHER" id="PTHR24388">
    <property type="entry name" value="ZINC FINGER PROTEIN"/>
    <property type="match status" value="1"/>
</dbReference>
<dbReference type="GO" id="GO:0000981">
    <property type="term" value="F:DNA-binding transcription factor activity, RNA polymerase II-specific"/>
    <property type="evidence" value="ECO:0007669"/>
    <property type="project" value="TreeGrafter"/>
</dbReference>
<dbReference type="GO" id="GO:0008270">
    <property type="term" value="F:zinc ion binding"/>
    <property type="evidence" value="ECO:0007669"/>
    <property type="project" value="UniProtKB-KW"/>
</dbReference>
<protein>
    <submittedName>
        <fullName evidence="10">Zinc finger protein 664-like</fullName>
    </submittedName>
</protein>
<dbReference type="Pfam" id="PF00096">
    <property type="entry name" value="zf-C2H2"/>
    <property type="match status" value="3"/>
</dbReference>
<dbReference type="InParanoid" id="A0A7F8KID9"/>
<dbReference type="SUPFAM" id="SSF57667">
    <property type="entry name" value="beta-beta-alpha zinc fingers"/>
    <property type="match status" value="4"/>
</dbReference>
<evidence type="ECO:0000256" key="1">
    <source>
        <dbReference type="ARBA" id="ARBA00022723"/>
    </source>
</evidence>
<evidence type="ECO:0000256" key="6">
    <source>
        <dbReference type="PROSITE-ProRule" id="PRU00042"/>
    </source>
</evidence>
<evidence type="ECO:0000256" key="7">
    <source>
        <dbReference type="SAM" id="MobiDB-lite"/>
    </source>
</evidence>
<dbReference type="PANTHER" id="PTHR24388:SF51">
    <property type="entry name" value="ZINC FINGER PROTEIN 281-RELATED"/>
    <property type="match status" value="1"/>
</dbReference>
<evidence type="ECO:0000256" key="5">
    <source>
        <dbReference type="ARBA" id="ARBA00023242"/>
    </source>
</evidence>